<dbReference type="GO" id="GO:0005868">
    <property type="term" value="C:cytoplasmic dynein complex"/>
    <property type="evidence" value="ECO:0007669"/>
    <property type="project" value="TreeGrafter"/>
</dbReference>
<dbReference type="GO" id="GO:0005737">
    <property type="term" value="C:cytoplasm"/>
    <property type="evidence" value="ECO:0007669"/>
    <property type="project" value="TreeGrafter"/>
</dbReference>
<dbReference type="Pfam" id="PF03645">
    <property type="entry name" value="Tctex-1"/>
    <property type="match status" value="1"/>
</dbReference>
<comment type="caution">
    <text evidence="1">The sequence shown here is derived from an EMBL/GenBank/DDBJ whole genome shotgun (WGS) entry which is preliminary data.</text>
</comment>
<organism evidence="1 2">
    <name type="scientific">Apophysomyces ossiformis</name>
    <dbReference type="NCBI Taxonomy" id="679940"/>
    <lineage>
        <taxon>Eukaryota</taxon>
        <taxon>Fungi</taxon>
        <taxon>Fungi incertae sedis</taxon>
        <taxon>Mucoromycota</taxon>
        <taxon>Mucoromycotina</taxon>
        <taxon>Mucoromycetes</taxon>
        <taxon>Mucorales</taxon>
        <taxon>Mucorineae</taxon>
        <taxon>Mucoraceae</taxon>
        <taxon>Apophysomyces</taxon>
    </lineage>
</organism>
<name>A0A8H7BMS9_9FUNG</name>
<dbReference type="Gene3D" id="3.30.1140.40">
    <property type="entry name" value="Tctex-1"/>
    <property type="match status" value="1"/>
</dbReference>
<dbReference type="PANTHER" id="PTHR21255:SF4">
    <property type="entry name" value="DYNEIN LIGHT CHAIN TCTEX-TYPE"/>
    <property type="match status" value="1"/>
</dbReference>
<reference evidence="1" key="1">
    <citation type="submission" date="2020-01" db="EMBL/GenBank/DDBJ databases">
        <title>Genome Sequencing of Three Apophysomyces-Like Fungal Strains Confirms a Novel Fungal Genus in the Mucoromycota with divergent Burkholderia-like Endosymbiotic Bacteria.</title>
        <authorList>
            <person name="Stajich J.E."/>
            <person name="Macias A.M."/>
            <person name="Carter-House D."/>
            <person name="Lovett B."/>
            <person name="Kasson L.R."/>
            <person name="Berry K."/>
            <person name="Grigoriev I."/>
            <person name="Chang Y."/>
            <person name="Spatafora J."/>
            <person name="Kasson M.T."/>
        </authorList>
    </citation>
    <scope>NUCLEOTIDE SEQUENCE</scope>
    <source>
        <strain evidence="1">NRRL A-21654</strain>
    </source>
</reference>
<dbReference type="InterPro" id="IPR038586">
    <property type="entry name" value="Tctex-1-like_sf"/>
</dbReference>
<dbReference type="Proteomes" id="UP000605846">
    <property type="component" value="Unassembled WGS sequence"/>
</dbReference>
<sequence length="108" mass="12287">MDTAVATIKKDISEPPVTEDKATKFNTEEVIALLKETVENTIPDTEYSHAKVSTWHATVVETCLKKLKEMNKNYKYIVTCAIMQKTGAGFYTGSSVYWDNQRDGKYRK</sequence>
<proteinExistence type="predicted"/>
<keyword evidence="2" id="KW-1185">Reference proteome</keyword>
<dbReference type="CDD" id="cd21455">
    <property type="entry name" value="DLC-like_DYNLT1_DYNLT3"/>
    <property type="match status" value="1"/>
</dbReference>
<evidence type="ECO:0000313" key="2">
    <source>
        <dbReference type="Proteomes" id="UP000605846"/>
    </source>
</evidence>
<protein>
    <submittedName>
        <fullName evidence="1">Dynein light chain Tctex-type</fullName>
    </submittedName>
</protein>
<dbReference type="PANTHER" id="PTHR21255">
    <property type="entry name" value="T-COMPLEX-ASSOCIATED-TESTIS-EXPRESSED 1/ DYNEIN LIGHT CHAIN"/>
    <property type="match status" value="1"/>
</dbReference>
<gene>
    <name evidence="1" type="primary">DYNLT1</name>
    <name evidence="1" type="ORF">EC973_008531</name>
</gene>
<dbReference type="AlphaFoldDB" id="A0A8H7BMS9"/>
<evidence type="ECO:0000313" key="1">
    <source>
        <dbReference type="EMBL" id="KAF7726658.1"/>
    </source>
</evidence>
<accession>A0A8H7BMS9</accession>
<dbReference type="InterPro" id="IPR005334">
    <property type="entry name" value="Tctex-1-like"/>
</dbReference>
<dbReference type="EMBL" id="JABAYA010000074">
    <property type="protein sequence ID" value="KAF7726658.1"/>
    <property type="molecule type" value="Genomic_DNA"/>
</dbReference>
<dbReference type="GO" id="GO:0007018">
    <property type="term" value="P:microtubule-based movement"/>
    <property type="evidence" value="ECO:0007669"/>
    <property type="project" value="TreeGrafter"/>
</dbReference>
<dbReference type="GO" id="GO:0045505">
    <property type="term" value="F:dynein intermediate chain binding"/>
    <property type="evidence" value="ECO:0007669"/>
    <property type="project" value="TreeGrafter"/>
</dbReference>
<dbReference type="OrthoDB" id="10059120at2759"/>